<evidence type="ECO:0000313" key="1">
    <source>
        <dbReference type="EMBL" id="TDK29176.1"/>
    </source>
</evidence>
<dbReference type="AlphaFoldDB" id="A0A4R5U5G8"/>
<dbReference type="Proteomes" id="UP000295543">
    <property type="component" value="Unassembled WGS sequence"/>
</dbReference>
<accession>A0A4R5U5G8</accession>
<dbReference type="RefSeq" id="WP_133394576.1">
    <property type="nucleotide sequence ID" value="NZ_SMTG01000007.1"/>
</dbReference>
<protein>
    <submittedName>
        <fullName evidence="1">Uncharacterized protein</fullName>
    </submittedName>
</protein>
<dbReference type="EMBL" id="SMTG01000007">
    <property type="protein sequence ID" value="TDK29176.1"/>
    <property type="molecule type" value="Genomic_DNA"/>
</dbReference>
<sequence>MSTLAFASLTQAAAAADAPSAVVLDGARAAALAAAVPVFRDKQPDADLANFQIHVHPVEDGSYQVVFEPRQAEGAAPTLGGRTAHGRELNVWIKAADNSLDRIAFAR</sequence>
<name>A0A4R5U5G8_9GAMM</name>
<keyword evidence="2" id="KW-1185">Reference proteome</keyword>
<evidence type="ECO:0000313" key="2">
    <source>
        <dbReference type="Proteomes" id="UP000295543"/>
    </source>
</evidence>
<proteinExistence type="predicted"/>
<organism evidence="1 2">
    <name type="scientific">Luteimonas terrae</name>
    <dbReference type="NCBI Taxonomy" id="1530191"/>
    <lineage>
        <taxon>Bacteria</taxon>
        <taxon>Pseudomonadati</taxon>
        <taxon>Pseudomonadota</taxon>
        <taxon>Gammaproteobacteria</taxon>
        <taxon>Lysobacterales</taxon>
        <taxon>Lysobacteraceae</taxon>
        <taxon>Luteimonas</taxon>
    </lineage>
</organism>
<gene>
    <name evidence="1" type="ORF">E2F49_14645</name>
</gene>
<dbReference type="OrthoDB" id="6058713at2"/>
<comment type="caution">
    <text evidence="1">The sequence shown here is derived from an EMBL/GenBank/DDBJ whole genome shotgun (WGS) entry which is preliminary data.</text>
</comment>
<reference evidence="1 2" key="1">
    <citation type="submission" date="2019-03" db="EMBL/GenBank/DDBJ databases">
        <title>Luteimonas zhaokaii sp.nov., isolated from the rectal contents of Plateau pika in Yushu, Qinghai Province, China.</title>
        <authorList>
            <person name="Zhang G."/>
        </authorList>
    </citation>
    <scope>NUCLEOTIDE SEQUENCE [LARGE SCALE GENOMIC DNA]</scope>
    <source>
        <strain evidence="1 2">THG-MD21</strain>
    </source>
</reference>